<gene>
    <name evidence="2" type="ORF">HFQ13_04805</name>
</gene>
<protein>
    <submittedName>
        <fullName evidence="2">NAD-dependent epimerase/dehydratase family protein</fullName>
    </submittedName>
</protein>
<evidence type="ECO:0000313" key="3">
    <source>
        <dbReference type="Proteomes" id="UP001197378"/>
    </source>
</evidence>
<dbReference type="InterPro" id="IPR036291">
    <property type="entry name" value="NAD(P)-bd_dom_sf"/>
</dbReference>
<proteinExistence type="predicted"/>
<sequence>MVNKSYDVTILGGTGRLGQRLAENLNKQELRTLVTTRDADKYRQLFQNWEHVQLHQVDQYDSVNLFDICKDTHSVINLIHIQKEGRRSRIDFPPARRGDFEEVLIELPRRLVHAGQKAGNHIRVLHVSCVGASPLSSSARLRAQGLGEIIVRESSEDADKLGHLTYLNGPKFVHGSQLQTTVLRLPDLSAVNLTMCASAILEILDDSRTIGQILEVDISNSRRVVYPYVRSA</sequence>
<dbReference type="Proteomes" id="UP001197378">
    <property type="component" value="Unassembled WGS sequence"/>
</dbReference>
<dbReference type="Pfam" id="PF01370">
    <property type="entry name" value="Epimerase"/>
    <property type="match status" value="1"/>
</dbReference>
<dbReference type="RefSeq" id="WP_215885405.1">
    <property type="nucleotide sequence ID" value="NZ_JAAXYO010000046.1"/>
</dbReference>
<dbReference type="EMBL" id="JAAXYO010000046">
    <property type="protein sequence ID" value="MBU2787530.1"/>
    <property type="molecule type" value="Genomic_DNA"/>
</dbReference>
<dbReference type="SUPFAM" id="SSF51735">
    <property type="entry name" value="NAD(P)-binding Rossmann-fold domains"/>
    <property type="match status" value="1"/>
</dbReference>
<dbReference type="GO" id="GO:0044877">
    <property type="term" value="F:protein-containing complex binding"/>
    <property type="evidence" value="ECO:0007669"/>
    <property type="project" value="TreeGrafter"/>
</dbReference>
<accession>A0AAE2YPC4</accession>
<name>A0AAE2YPC4_9PROT</name>
<dbReference type="PANTHER" id="PTHR12126:SF11">
    <property type="entry name" value="NADH DEHYDROGENASE [UBIQUINONE] 1 ALPHA SUBCOMPLEX SUBUNIT 9, MITOCHONDRIAL"/>
    <property type="match status" value="1"/>
</dbReference>
<evidence type="ECO:0000313" key="2">
    <source>
        <dbReference type="EMBL" id="MBU2787530.1"/>
    </source>
</evidence>
<comment type="caution">
    <text evidence="2">The sequence shown here is derived from an EMBL/GenBank/DDBJ whole genome shotgun (WGS) entry which is preliminary data.</text>
</comment>
<dbReference type="AlphaFoldDB" id="A0AAE2YPC4"/>
<evidence type="ECO:0000259" key="1">
    <source>
        <dbReference type="Pfam" id="PF01370"/>
    </source>
</evidence>
<dbReference type="Gene3D" id="3.40.50.720">
    <property type="entry name" value="NAD(P)-binding Rossmann-like Domain"/>
    <property type="match status" value="1"/>
</dbReference>
<dbReference type="InterPro" id="IPR001509">
    <property type="entry name" value="Epimerase_deHydtase"/>
</dbReference>
<keyword evidence="3" id="KW-1185">Reference proteome</keyword>
<reference evidence="2" key="1">
    <citation type="journal article" date="2021" name="ISME J.">
        <title>Genomic evolution of the class Acidithiobacillia: deep-branching Proteobacteria living in extreme acidic conditions.</title>
        <authorList>
            <person name="Moya-Beltran A."/>
            <person name="Beard S."/>
            <person name="Rojas-Villalobos C."/>
            <person name="Issotta F."/>
            <person name="Gallardo Y."/>
            <person name="Ulloa R."/>
            <person name="Giaveno A."/>
            <person name="Degli Esposti M."/>
            <person name="Johnson D.B."/>
            <person name="Quatrini R."/>
        </authorList>
    </citation>
    <scope>NUCLEOTIDE SEQUENCE</scope>
    <source>
        <strain evidence="2">VAN18-1</strain>
    </source>
</reference>
<dbReference type="InterPro" id="IPR051207">
    <property type="entry name" value="ComplexI_NDUFA9_subunit"/>
</dbReference>
<organism evidence="2 3">
    <name type="scientific">Igneacidithiobacillus copahuensis</name>
    <dbReference type="NCBI Taxonomy" id="2724909"/>
    <lineage>
        <taxon>Bacteria</taxon>
        <taxon>Pseudomonadati</taxon>
        <taxon>Pseudomonadota</taxon>
        <taxon>Acidithiobacillia</taxon>
        <taxon>Acidithiobacillales</taxon>
        <taxon>Acidithiobacillaceae</taxon>
        <taxon>Igneacidithiobacillus</taxon>
    </lineage>
</organism>
<dbReference type="PANTHER" id="PTHR12126">
    <property type="entry name" value="NADH-UBIQUINONE OXIDOREDUCTASE 39 KDA SUBUNIT-RELATED"/>
    <property type="match status" value="1"/>
</dbReference>
<feature type="domain" description="NAD-dependent epimerase/dehydratase" evidence="1">
    <location>
        <begin position="8"/>
        <end position="130"/>
    </location>
</feature>